<dbReference type="InterPro" id="IPR000700">
    <property type="entry name" value="PAS-assoc_C"/>
</dbReference>
<dbReference type="SMART" id="SM00388">
    <property type="entry name" value="HisKA"/>
    <property type="match status" value="1"/>
</dbReference>
<name>A0A085W035_9BACT</name>
<dbReference type="Gene3D" id="1.10.287.130">
    <property type="match status" value="1"/>
</dbReference>
<dbReference type="PRINTS" id="PR00344">
    <property type="entry name" value="BCTRLSENSOR"/>
</dbReference>
<evidence type="ECO:0000259" key="5">
    <source>
        <dbReference type="PROSITE" id="PS50109"/>
    </source>
</evidence>
<gene>
    <name evidence="9" type="ORF">DB31_4483</name>
</gene>
<dbReference type="InterPro" id="IPR003661">
    <property type="entry name" value="HisK_dim/P_dom"/>
</dbReference>
<dbReference type="PANTHER" id="PTHR43065">
    <property type="entry name" value="SENSOR HISTIDINE KINASE"/>
    <property type="match status" value="1"/>
</dbReference>
<dbReference type="PATRIC" id="fig|394096.3.peg.8216"/>
<dbReference type="GO" id="GO:0000155">
    <property type="term" value="F:phosphorelay sensor kinase activity"/>
    <property type="evidence" value="ECO:0007669"/>
    <property type="project" value="InterPro"/>
</dbReference>
<sequence length="675" mass="75910">MPLLPPSSSSRQAPTWTFSVMSLAENSPIAIIEWDAELKVRFWNPRAEEIFGWTKEEMFGRHPSESQPFVHEQDLTRAREAVQRLQAGKERWNLCRCRNYRKDGSLIHCEWYNYTLRDASGQLLCILSQVVDVTERDQTLLQLEESERRFKATFELAAVGIAHVSVDGYIVRANTRLSEILGYAPEELTLIRADDITYVGDLKEDKAQSRRLLEGVFPRYIIEKRYVRKTGERVWCTVTVSLVRKPDGMPDYFISVIEDSSRRHRAEMERDALLSREHHARTEAEELVRRRSAELAATRSALVQAERLATAGQLAAGVGHEINNPLAYVLANVTYALEELGRLDKPIPGVDLEEVRKALLQAQMGAIRIRDIVRDLRIFARGDPEAIGPVDVQAALEFSIAMATHQIRQRAQLVREYAPVPFVRANESRLGQVFLNLLINAAQAIPDTGTAEHQQVRVAMRPGEEGWVVVEVSDTGKGIDPEHLPHIFEPFFTTKPIGVGTGLGLSVCHGIVTGLGGQLRVESQPGQGTTFRVLLPVGDLDSPVRSPAPLLAELPKVKAPRRVLVIDDDPEVRQALARIIGAPHVVEMAETAHEAQERLLTHRESYDVIFCDLMMPELTGMDLHDALETVRPEVVRRMVFMSAGAFTARAARFLEDHASRRIEKPFDPVRVRAFL</sequence>
<dbReference type="EMBL" id="JMCB01000025">
    <property type="protein sequence ID" value="KFE61048.1"/>
    <property type="molecule type" value="Genomic_DNA"/>
</dbReference>
<dbReference type="PANTHER" id="PTHR43065:SF50">
    <property type="entry name" value="HISTIDINE KINASE"/>
    <property type="match status" value="1"/>
</dbReference>
<evidence type="ECO:0000259" key="7">
    <source>
        <dbReference type="PROSITE" id="PS50112"/>
    </source>
</evidence>
<dbReference type="InterPro" id="IPR003594">
    <property type="entry name" value="HATPase_dom"/>
</dbReference>
<evidence type="ECO:0000313" key="9">
    <source>
        <dbReference type="EMBL" id="KFE61048.1"/>
    </source>
</evidence>
<evidence type="ECO:0000313" key="10">
    <source>
        <dbReference type="Proteomes" id="UP000028725"/>
    </source>
</evidence>
<dbReference type="Pfam" id="PF13426">
    <property type="entry name" value="PAS_9"/>
    <property type="match status" value="1"/>
</dbReference>
<dbReference type="Proteomes" id="UP000028725">
    <property type="component" value="Unassembled WGS sequence"/>
</dbReference>
<dbReference type="SMART" id="SM00091">
    <property type="entry name" value="PAS"/>
    <property type="match status" value="2"/>
</dbReference>
<keyword evidence="10" id="KW-1185">Reference proteome</keyword>
<keyword evidence="9" id="KW-0808">Transferase</keyword>
<dbReference type="EC" id="2.7.13.3" evidence="2"/>
<keyword evidence="9" id="KW-0418">Kinase</keyword>
<keyword evidence="3 4" id="KW-0597">Phosphoprotein</keyword>
<dbReference type="InterPro" id="IPR035965">
    <property type="entry name" value="PAS-like_dom_sf"/>
</dbReference>
<dbReference type="AlphaFoldDB" id="A0A085W035"/>
<evidence type="ECO:0000259" key="8">
    <source>
        <dbReference type="PROSITE" id="PS50113"/>
    </source>
</evidence>
<dbReference type="CDD" id="cd00156">
    <property type="entry name" value="REC"/>
    <property type="match status" value="1"/>
</dbReference>
<proteinExistence type="predicted"/>
<protein>
    <recommendedName>
        <fullName evidence="2">histidine kinase</fullName>
        <ecNumber evidence="2">2.7.13.3</ecNumber>
    </recommendedName>
</protein>
<feature type="domain" description="PAS" evidence="7">
    <location>
        <begin position="146"/>
        <end position="188"/>
    </location>
</feature>
<dbReference type="PROSITE" id="PS50109">
    <property type="entry name" value="HIS_KIN"/>
    <property type="match status" value="1"/>
</dbReference>
<dbReference type="InterPro" id="IPR013656">
    <property type="entry name" value="PAS_4"/>
</dbReference>
<dbReference type="SMART" id="SM00086">
    <property type="entry name" value="PAC"/>
    <property type="match status" value="2"/>
</dbReference>
<evidence type="ECO:0000256" key="4">
    <source>
        <dbReference type="PROSITE-ProRule" id="PRU00169"/>
    </source>
</evidence>
<dbReference type="CDD" id="cd00130">
    <property type="entry name" value="PAS"/>
    <property type="match status" value="2"/>
</dbReference>
<dbReference type="InterPro" id="IPR001610">
    <property type="entry name" value="PAC"/>
</dbReference>
<comment type="caution">
    <text evidence="9">The sequence shown here is derived from an EMBL/GenBank/DDBJ whole genome shotgun (WGS) entry which is preliminary data.</text>
</comment>
<feature type="domain" description="PAS" evidence="7">
    <location>
        <begin position="23"/>
        <end position="89"/>
    </location>
</feature>
<dbReference type="PROSITE" id="PS50112">
    <property type="entry name" value="PAS"/>
    <property type="match status" value="2"/>
</dbReference>
<dbReference type="Gene3D" id="3.30.450.20">
    <property type="entry name" value="PAS domain"/>
    <property type="match status" value="2"/>
</dbReference>
<dbReference type="SMART" id="SM00448">
    <property type="entry name" value="REC"/>
    <property type="match status" value="1"/>
</dbReference>
<dbReference type="Pfam" id="PF02518">
    <property type="entry name" value="HATPase_c"/>
    <property type="match status" value="1"/>
</dbReference>
<dbReference type="Pfam" id="PF00072">
    <property type="entry name" value="Response_reg"/>
    <property type="match status" value="1"/>
</dbReference>
<dbReference type="OrthoDB" id="5501940at2"/>
<dbReference type="InterPro" id="IPR004358">
    <property type="entry name" value="Sig_transdc_His_kin-like_C"/>
</dbReference>
<feature type="domain" description="PAC" evidence="8">
    <location>
        <begin position="220"/>
        <end position="272"/>
    </location>
</feature>
<dbReference type="STRING" id="394096.DB31_4483"/>
<reference evidence="9 10" key="1">
    <citation type="submission" date="2014-04" db="EMBL/GenBank/DDBJ databases">
        <title>Genome assembly of Hyalangium minutum DSM 14724.</title>
        <authorList>
            <person name="Sharma G."/>
            <person name="Subramanian S."/>
        </authorList>
    </citation>
    <scope>NUCLEOTIDE SEQUENCE [LARGE SCALE GENOMIC DNA]</scope>
    <source>
        <strain evidence="9 10">DSM 14724</strain>
    </source>
</reference>
<dbReference type="InterPro" id="IPR036890">
    <property type="entry name" value="HATPase_C_sf"/>
</dbReference>
<evidence type="ECO:0000256" key="2">
    <source>
        <dbReference type="ARBA" id="ARBA00012438"/>
    </source>
</evidence>
<dbReference type="Gene3D" id="3.40.50.2300">
    <property type="match status" value="1"/>
</dbReference>
<organism evidence="9 10">
    <name type="scientific">Hyalangium minutum</name>
    <dbReference type="NCBI Taxonomy" id="394096"/>
    <lineage>
        <taxon>Bacteria</taxon>
        <taxon>Pseudomonadati</taxon>
        <taxon>Myxococcota</taxon>
        <taxon>Myxococcia</taxon>
        <taxon>Myxococcales</taxon>
        <taxon>Cystobacterineae</taxon>
        <taxon>Archangiaceae</taxon>
        <taxon>Hyalangium</taxon>
    </lineage>
</organism>
<dbReference type="Gene3D" id="3.30.565.10">
    <property type="entry name" value="Histidine kinase-like ATPase, C-terminal domain"/>
    <property type="match status" value="1"/>
</dbReference>
<dbReference type="CDD" id="cd00082">
    <property type="entry name" value="HisKA"/>
    <property type="match status" value="1"/>
</dbReference>
<comment type="catalytic activity">
    <reaction evidence="1">
        <text>ATP + protein L-histidine = ADP + protein N-phospho-L-histidine.</text>
        <dbReference type="EC" id="2.7.13.3"/>
    </reaction>
</comment>
<feature type="domain" description="Response regulatory" evidence="6">
    <location>
        <begin position="562"/>
        <end position="675"/>
    </location>
</feature>
<dbReference type="PROSITE" id="PS50113">
    <property type="entry name" value="PAC"/>
    <property type="match status" value="2"/>
</dbReference>
<evidence type="ECO:0000256" key="1">
    <source>
        <dbReference type="ARBA" id="ARBA00000085"/>
    </source>
</evidence>
<feature type="modified residue" description="4-aspartylphosphate" evidence="4">
    <location>
        <position position="612"/>
    </location>
</feature>
<feature type="domain" description="Histidine kinase" evidence="5">
    <location>
        <begin position="317"/>
        <end position="539"/>
    </location>
</feature>
<dbReference type="InterPro" id="IPR036097">
    <property type="entry name" value="HisK_dim/P_sf"/>
</dbReference>
<dbReference type="PROSITE" id="PS50110">
    <property type="entry name" value="RESPONSE_REGULATORY"/>
    <property type="match status" value="1"/>
</dbReference>
<dbReference type="SMART" id="SM00387">
    <property type="entry name" value="HATPase_c"/>
    <property type="match status" value="1"/>
</dbReference>
<feature type="domain" description="PAC" evidence="8">
    <location>
        <begin position="93"/>
        <end position="145"/>
    </location>
</feature>
<dbReference type="InterPro" id="IPR000014">
    <property type="entry name" value="PAS"/>
</dbReference>
<accession>A0A085W035</accession>
<dbReference type="InterPro" id="IPR001789">
    <property type="entry name" value="Sig_transdc_resp-reg_receiver"/>
</dbReference>
<evidence type="ECO:0000256" key="3">
    <source>
        <dbReference type="ARBA" id="ARBA00022553"/>
    </source>
</evidence>
<dbReference type="NCBIfam" id="TIGR00229">
    <property type="entry name" value="sensory_box"/>
    <property type="match status" value="2"/>
</dbReference>
<evidence type="ECO:0000259" key="6">
    <source>
        <dbReference type="PROSITE" id="PS50110"/>
    </source>
</evidence>
<dbReference type="SUPFAM" id="SSF52172">
    <property type="entry name" value="CheY-like"/>
    <property type="match status" value="1"/>
</dbReference>
<dbReference type="InterPro" id="IPR005467">
    <property type="entry name" value="His_kinase_dom"/>
</dbReference>
<dbReference type="SUPFAM" id="SSF55785">
    <property type="entry name" value="PYP-like sensor domain (PAS domain)"/>
    <property type="match status" value="2"/>
</dbReference>
<dbReference type="SUPFAM" id="SSF55874">
    <property type="entry name" value="ATPase domain of HSP90 chaperone/DNA topoisomerase II/histidine kinase"/>
    <property type="match status" value="1"/>
</dbReference>
<dbReference type="InterPro" id="IPR011006">
    <property type="entry name" value="CheY-like_superfamily"/>
</dbReference>
<dbReference type="Pfam" id="PF08448">
    <property type="entry name" value="PAS_4"/>
    <property type="match status" value="1"/>
</dbReference>
<dbReference type="SUPFAM" id="SSF47384">
    <property type="entry name" value="Homodimeric domain of signal transducing histidine kinase"/>
    <property type="match status" value="1"/>
</dbReference>